<feature type="domain" description="Chromo" evidence="5">
    <location>
        <begin position="81"/>
        <end position="131"/>
    </location>
</feature>
<evidence type="ECO:0000256" key="1">
    <source>
        <dbReference type="ARBA" id="ARBA00004123"/>
    </source>
</evidence>
<dbReference type="SMART" id="SM00298">
    <property type="entry name" value="CHROMO"/>
    <property type="match status" value="1"/>
</dbReference>
<protein>
    <recommendedName>
        <fullName evidence="5">Chromo domain-containing protein</fullName>
    </recommendedName>
</protein>
<dbReference type="Proteomes" id="UP000288859">
    <property type="component" value="Unassembled WGS sequence"/>
</dbReference>
<feature type="region of interest" description="Disordered" evidence="4">
    <location>
        <begin position="1"/>
        <end position="86"/>
    </location>
</feature>
<dbReference type="Pfam" id="PF00385">
    <property type="entry name" value="Chromo"/>
    <property type="match status" value="1"/>
</dbReference>
<dbReference type="InterPro" id="IPR000953">
    <property type="entry name" value="Chromo/chromo_shadow_dom"/>
</dbReference>
<comment type="subunit">
    <text evidence="2">Component of the NuA4 histone acetyltransferase complex.</text>
</comment>
<evidence type="ECO:0000256" key="4">
    <source>
        <dbReference type="SAM" id="MobiDB-lite"/>
    </source>
</evidence>
<dbReference type="PANTHER" id="PTHR22812">
    <property type="entry name" value="CHROMOBOX PROTEIN"/>
    <property type="match status" value="1"/>
</dbReference>
<dbReference type="GO" id="GO:0006338">
    <property type="term" value="P:chromatin remodeling"/>
    <property type="evidence" value="ECO:0007669"/>
    <property type="project" value="UniProtKB-ARBA"/>
</dbReference>
<keyword evidence="3" id="KW-0539">Nucleus</keyword>
<evidence type="ECO:0000313" key="7">
    <source>
        <dbReference type="Proteomes" id="UP000288859"/>
    </source>
</evidence>
<dbReference type="InterPro" id="IPR016197">
    <property type="entry name" value="Chromo-like_dom_sf"/>
</dbReference>
<feature type="compositionally biased region" description="Polar residues" evidence="4">
    <location>
        <begin position="17"/>
        <end position="28"/>
    </location>
</feature>
<dbReference type="Pfam" id="PF01393">
    <property type="entry name" value="Chromo_shadow"/>
    <property type="match status" value="1"/>
</dbReference>
<evidence type="ECO:0000256" key="3">
    <source>
        <dbReference type="ARBA" id="ARBA00023242"/>
    </source>
</evidence>
<dbReference type="CDD" id="cd00024">
    <property type="entry name" value="CD_CSD"/>
    <property type="match status" value="1"/>
</dbReference>
<dbReference type="Gene3D" id="2.40.50.40">
    <property type="match status" value="2"/>
</dbReference>
<evidence type="ECO:0000259" key="5">
    <source>
        <dbReference type="PROSITE" id="PS50013"/>
    </source>
</evidence>
<reference evidence="6 7" key="1">
    <citation type="submission" date="2017-03" db="EMBL/GenBank/DDBJ databases">
        <title>Genomes of endolithic fungi from Antarctica.</title>
        <authorList>
            <person name="Coleine C."/>
            <person name="Masonjones S."/>
            <person name="Stajich J.E."/>
        </authorList>
    </citation>
    <scope>NUCLEOTIDE SEQUENCE [LARGE SCALE GENOMIC DNA]</scope>
    <source>
        <strain evidence="6 7">CCFEE 6314</strain>
    </source>
</reference>
<dbReference type="AlphaFoldDB" id="A0A438NIS4"/>
<sequence>MPKLADDSSSDVGSDAEMQNVSGTSNVGATAHLNGDLNDDLDEAAPAPKTKPEDNEDEDNDDGDNDDDDDDDDDSEREDEYVVEAIRGHSYIKNKLLYEIKWVGYPESENTMEPESNLLPHARDILAKYKEGLEEIPPPVLKKTKSKQSLRRDPSAEDSPAPPSKRQKRNGADRSTGDREETWTPSKEDWEPFVVRVDAVERGDDDQLLAYILFKNNKKTKVSMDKVYRHCPRPMLRFYEMHLKFK</sequence>
<gene>
    <name evidence="6" type="ORF">B0A52_00986</name>
</gene>
<dbReference type="OrthoDB" id="433924at2759"/>
<dbReference type="EMBL" id="NAJM01000002">
    <property type="protein sequence ID" value="RVX75633.1"/>
    <property type="molecule type" value="Genomic_DNA"/>
</dbReference>
<feature type="region of interest" description="Disordered" evidence="4">
    <location>
        <begin position="136"/>
        <end position="186"/>
    </location>
</feature>
<accession>A0A438NIS4</accession>
<feature type="compositionally biased region" description="Acidic residues" evidence="4">
    <location>
        <begin position="54"/>
        <end position="82"/>
    </location>
</feature>
<evidence type="ECO:0000256" key="2">
    <source>
        <dbReference type="ARBA" id="ARBA00011353"/>
    </source>
</evidence>
<dbReference type="VEuPathDB" id="FungiDB:PV10_07630"/>
<dbReference type="PROSITE" id="PS50013">
    <property type="entry name" value="CHROMO_2"/>
    <property type="match status" value="1"/>
</dbReference>
<comment type="caution">
    <text evidence="6">The sequence shown here is derived from an EMBL/GenBank/DDBJ whole genome shotgun (WGS) entry which is preliminary data.</text>
</comment>
<dbReference type="GO" id="GO:0005634">
    <property type="term" value="C:nucleus"/>
    <property type="evidence" value="ECO:0007669"/>
    <property type="project" value="UniProtKB-SubCell"/>
</dbReference>
<feature type="compositionally biased region" description="Basic and acidic residues" evidence="4">
    <location>
        <begin position="170"/>
        <end position="186"/>
    </location>
</feature>
<dbReference type="InterPro" id="IPR023780">
    <property type="entry name" value="Chromo_domain"/>
</dbReference>
<proteinExistence type="predicted"/>
<dbReference type="SUPFAM" id="SSF54160">
    <property type="entry name" value="Chromo domain-like"/>
    <property type="match status" value="2"/>
</dbReference>
<dbReference type="InterPro" id="IPR008251">
    <property type="entry name" value="Chromo_shadow_dom"/>
</dbReference>
<evidence type="ECO:0000313" key="6">
    <source>
        <dbReference type="EMBL" id="RVX75633.1"/>
    </source>
</evidence>
<comment type="subcellular location">
    <subcellularLocation>
        <location evidence="1">Nucleus</location>
    </subcellularLocation>
</comment>
<dbReference type="InterPro" id="IPR051219">
    <property type="entry name" value="Heterochromatin_chromo-domain"/>
</dbReference>
<organism evidence="6 7">
    <name type="scientific">Exophiala mesophila</name>
    <name type="common">Black yeast-like fungus</name>
    <dbReference type="NCBI Taxonomy" id="212818"/>
    <lineage>
        <taxon>Eukaryota</taxon>
        <taxon>Fungi</taxon>
        <taxon>Dikarya</taxon>
        <taxon>Ascomycota</taxon>
        <taxon>Pezizomycotina</taxon>
        <taxon>Eurotiomycetes</taxon>
        <taxon>Chaetothyriomycetidae</taxon>
        <taxon>Chaetothyriales</taxon>
        <taxon>Herpotrichiellaceae</taxon>
        <taxon>Exophiala</taxon>
    </lineage>
</organism>
<name>A0A438NIS4_EXOME</name>